<dbReference type="AlphaFoldDB" id="A0A9D7E9X9"/>
<feature type="region of interest" description="Disordered" evidence="1">
    <location>
        <begin position="25"/>
        <end position="48"/>
    </location>
</feature>
<gene>
    <name evidence="3" type="ORF">IPH26_22035</name>
</gene>
<evidence type="ECO:0000313" key="3">
    <source>
        <dbReference type="EMBL" id="MBK6975515.1"/>
    </source>
</evidence>
<dbReference type="EMBL" id="JADJEV010000005">
    <property type="protein sequence ID" value="MBK6975515.1"/>
    <property type="molecule type" value="Genomic_DNA"/>
</dbReference>
<evidence type="ECO:0000256" key="2">
    <source>
        <dbReference type="SAM" id="SignalP"/>
    </source>
</evidence>
<protein>
    <submittedName>
        <fullName evidence="3">Uncharacterized protein</fullName>
    </submittedName>
</protein>
<name>A0A9D7E9X9_9PROT</name>
<accession>A0A9D7E9X9</accession>
<feature type="signal peptide" evidence="2">
    <location>
        <begin position="1"/>
        <end position="25"/>
    </location>
</feature>
<dbReference type="Proteomes" id="UP000807785">
    <property type="component" value="Unassembled WGS sequence"/>
</dbReference>
<comment type="caution">
    <text evidence="3">The sequence shown here is derived from an EMBL/GenBank/DDBJ whole genome shotgun (WGS) entry which is preliminary data.</text>
</comment>
<keyword evidence="2" id="KW-0732">Signal</keyword>
<feature type="chain" id="PRO_5039215429" evidence="2">
    <location>
        <begin position="26"/>
        <end position="97"/>
    </location>
</feature>
<reference evidence="3" key="1">
    <citation type="submission" date="2020-10" db="EMBL/GenBank/DDBJ databases">
        <title>Connecting structure to function with the recovery of over 1000 high-quality activated sludge metagenome-assembled genomes encoding full-length rRNA genes using long-read sequencing.</title>
        <authorList>
            <person name="Singleton C.M."/>
            <person name="Petriglieri F."/>
            <person name="Kristensen J.M."/>
            <person name="Kirkegaard R.H."/>
            <person name="Michaelsen T.Y."/>
            <person name="Andersen M.H."/>
            <person name="Karst S.M."/>
            <person name="Dueholm M.S."/>
            <person name="Nielsen P.H."/>
            <person name="Albertsen M."/>
        </authorList>
    </citation>
    <scope>NUCLEOTIDE SEQUENCE</scope>
    <source>
        <strain evidence="3">Bjer_18-Q3-R1-45_BAT3C.347</strain>
    </source>
</reference>
<proteinExistence type="predicted"/>
<evidence type="ECO:0000313" key="4">
    <source>
        <dbReference type="Proteomes" id="UP000807785"/>
    </source>
</evidence>
<organism evidence="3 4">
    <name type="scientific">Candidatus Methylophosphatis roskildensis</name>
    <dbReference type="NCBI Taxonomy" id="2899263"/>
    <lineage>
        <taxon>Bacteria</taxon>
        <taxon>Pseudomonadati</taxon>
        <taxon>Pseudomonadota</taxon>
        <taxon>Betaproteobacteria</taxon>
        <taxon>Nitrosomonadales</taxon>
        <taxon>Sterolibacteriaceae</taxon>
        <taxon>Candidatus Methylophosphatis</taxon>
    </lineage>
</organism>
<evidence type="ECO:0000256" key="1">
    <source>
        <dbReference type="SAM" id="MobiDB-lite"/>
    </source>
</evidence>
<sequence length="97" mass="10241">MKPPNSAYTMLTGIYLTLSPFPAAAEPGGSLPQPPGARTDAALGSSDAANSLQQTALQLMVMVHQLDGSRLSPLALVRPGSASCCVAQRRERHVHRF</sequence>